<dbReference type="Proteomes" id="UP000250174">
    <property type="component" value="Unassembled WGS sequence"/>
</dbReference>
<dbReference type="InterPro" id="IPR016888">
    <property type="entry name" value="UCP028498"/>
</dbReference>
<dbReference type="AlphaFoldDB" id="A0AAX1Q610"/>
<dbReference type="Pfam" id="PF10012">
    <property type="entry name" value="DUF2255"/>
    <property type="match status" value="1"/>
</dbReference>
<protein>
    <recommendedName>
        <fullName evidence="3">DUF2255 family protein</fullName>
    </recommendedName>
</protein>
<keyword evidence="1" id="KW-0614">Plasmid</keyword>
<name>A0AAX1Q610_9BACI</name>
<sequence>MQTNWIQEQIDAFSKADDMYISPFYSDGKTPGTPTRIWSVVADNNLYGRAYNGLNSRWYKSAVQQKAGKIKLNGEEYKVTFQPLDTDAALTEKIDEAYKDKYGNSMYLSPMLISEGPVSVTVKILPRED</sequence>
<dbReference type="RefSeq" id="WP_111924451.1">
    <property type="nucleotide sequence ID" value="NZ_LVYK01000038.1"/>
</dbReference>
<reference evidence="1 2" key="1">
    <citation type="submission" date="2016-03" db="EMBL/GenBank/DDBJ databases">
        <title>Comparison of Bacillus endophyticus and B. anthracis characteristics using whole genome sequence analysis and microbiological techniques.</title>
        <authorList>
            <person name="Lekota K.E."/>
            <person name="Mafofo J."/>
            <person name="Rees J."/>
            <person name="Muchadeyi F.C."/>
            <person name="Madoroba E."/>
            <person name="Van Heerden H."/>
        </authorList>
    </citation>
    <scope>NUCLEOTIDE SEQUENCE [LARGE SCALE GENOMIC DNA]</scope>
    <source>
        <strain evidence="1 2">3631_10C</strain>
        <plasmid evidence="1">pBEH4</plasmid>
    </source>
</reference>
<proteinExistence type="predicted"/>
<organism evidence="1 2">
    <name type="scientific">Priestia endophytica</name>
    <dbReference type="NCBI Taxonomy" id="135735"/>
    <lineage>
        <taxon>Bacteria</taxon>
        <taxon>Bacillati</taxon>
        <taxon>Bacillota</taxon>
        <taxon>Bacilli</taxon>
        <taxon>Bacillales</taxon>
        <taxon>Bacillaceae</taxon>
        <taxon>Priestia</taxon>
    </lineage>
</organism>
<dbReference type="EMBL" id="LVYK01000038">
    <property type="protein sequence ID" value="RAS75123.1"/>
    <property type="molecule type" value="Genomic_DNA"/>
</dbReference>
<evidence type="ECO:0000313" key="2">
    <source>
        <dbReference type="Proteomes" id="UP000250174"/>
    </source>
</evidence>
<comment type="caution">
    <text evidence="1">The sequence shown here is derived from an EMBL/GenBank/DDBJ whole genome shotgun (WGS) entry which is preliminary data.</text>
</comment>
<geneLocation type="plasmid" evidence="1">
    <name>pBEH4</name>
</geneLocation>
<gene>
    <name evidence="1" type="ORF">A3864_16565</name>
</gene>
<evidence type="ECO:0000313" key="1">
    <source>
        <dbReference type="EMBL" id="RAS75123.1"/>
    </source>
</evidence>
<evidence type="ECO:0008006" key="3">
    <source>
        <dbReference type="Google" id="ProtNLM"/>
    </source>
</evidence>
<accession>A0AAX1Q610</accession>